<accession>A0A4R5DER6</accession>
<sequence length="233" mass="25959">MKSSILLLLLVLSCFHVAFGQNYYLGDAGIDVGAGFKSNSWSPSVFYHEEMGLPKLPWLKMGLGFRAWGYYGGKTDLYSQGEKTPGHVLQFRNVSANGLSFVASIKIKVWKLEAGANTDLTGIAFGSNRTAFYPGNTISPGAGEAYYNQFLPSQPVIFNLIPLALDNYNGQSEAFIRIWATKKLGLKLGYVFGQLAYVTRRKDGGKVLLDNRQRRFSDHYQMPYVALCFPLLR</sequence>
<dbReference type="RefSeq" id="WP_131960460.1">
    <property type="nucleotide sequence ID" value="NZ_SMFL01000009.1"/>
</dbReference>
<evidence type="ECO:0008006" key="3">
    <source>
        <dbReference type="Google" id="ProtNLM"/>
    </source>
</evidence>
<keyword evidence="2" id="KW-1185">Reference proteome</keyword>
<comment type="caution">
    <text evidence="1">The sequence shown here is derived from an EMBL/GenBank/DDBJ whole genome shotgun (WGS) entry which is preliminary data.</text>
</comment>
<dbReference type="Proteomes" id="UP000294850">
    <property type="component" value="Unassembled WGS sequence"/>
</dbReference>
<reference evidence="1 2" key="1">
    <citation type="submission" date="2019-03" db="EMBL/GenBank/DDBJ databases">
        <title>Dyadobacter AR-3-6 sp. nov., isolated from arctic soil.</title>
        <authorList>
            <person name="Chaudhary D.K."/>
        </authorList>
    </citation>
    <scope>NUCLEOTIDE SEQUENCE [LARGE SCALE GENOMIC DNA]</scope>
    <source>
        <strain evidence="1 2">AR-3-6</strain>
    </source>
</reference>
<name>A0A4R5DER6_9BACT</name>
<protein>
    <recommendedName>
        <fullName evidence="3">Outer membrane protein beta-barrel domain-containing protein</fullName>
    </recommendedName>
</protein>
<dbReference type="OrthoDB" id="947982at2"/>
<gene>
    <name evidence="1" type="ORF">E0F88_22100</name>
</gene>
<dbReference type="EMBL" id="SMFL01000009">
    <property type="protein sequence ID" value="TDE12392.1"/>
    <property type="molecule type" value="Genomic_DNA"/>
</dbReference>
<evidence type="ECO:0000313" key="2">
    <source>
        <dbReference type="Proteomes" id="UP000294850"/>
    </source>
</evidence>
<proteinExistence type="predicted"/>
<organism evidence="1 2">
    <name type="scientific">Dyadobacter psychrotolerans</name>
    <dbReference type="NCBI Taxonomy" id="2541721"/>
    <lineage>
        <taxon>Bacteria</taxon>
        <taxon>Pseudomonadati</taxon>
        <taxon>Bacteroidota</taxon>
        <taxon>Cytophagia</taxon>
        <taxon>Cytophagales</taxon>
        <taxon>Spirosomataceae</taxon>
        <taxon>Dyadobacter</taxon>
    </lineage>
</organism>
<dbReference type="AlphaFoldDB" id="A0A4R5DER6"/>
<evidence type="ECO:0000313" key="1">
    <source>
        <dbReference type="EMBL" id="TDE12392.1"/>
    </source>
</evidence>